<dbReference type="SFLD" id="SFLDG01151">
    <property type="entry name" value="Main.2:_Nu-like"/>
    <property type="match status" value="1"/>
</dbReference>
<dbReference type="SUPFAM" id="SSF47616">
    <property type="entry name" value="GST C-terminal domain-like"/>
    <property type="match status" value="1"/>
</dbReference>
<dbReference type="PROSITE" id="PS50404">
    <property type="entry name" value="GST_NTER"/>
    <property type="match status" value="1"/>
</dbReference>
<dbReference type="InterPro" id="IPR004046">
    <property type="entry name" value="GST_C"/>
</dbReference>
<reference evidence="4 5" key="1">
    <citation type="submission" date="2021-03" db="EMBL/GenBank/DDBJ databases">
        <title>Genomic Encyclopedia of Type Strains, Phase IV (KMG-IV): sequencing the most valuable type-strain genomes for metagenomic binning, comparative biology and taxonomic classification.</title>
        <authorList>
            <person name="Goeker M."/>
        </authorList>
    </citation>
    <scope>NUCLEOTIDE SEQUENCE [LARGE SCALE GENOMIC DNA]</scope>
    <source>
        <strain evidence="4 5">DSM 21600</strain>
    </source>
</reference>
<dbReference type="SUPFAM" id="SSF52833">
    <property type="entry name" value="Thioredoxin-like"/>
    <property type="match status" value="1"/>
</dbReference>
<keyword evidence="5" id="KW-1185">Reference proteome</keyword>
<protein>
    <submittedName>
        <fullName evidence="4">GST-like protein</fullName>
        <ecNumber evidence="4">1.8.4.-</ecNumber>
    </submittedName>
</protein>
<dbReference type="EC" id="1.8.4.-" evidence="4"/>
<dbReference type="EMBL" id="JAGGJU010000016">
    <property type="protein sequence ID" value="MBP1853316.1"/>
    <property type="molecule type" value="Genomic_DNA"/>
</dbReference>
<dbReference type="PANTHER" id="PTHR44051:SF19">
    <property type="entry name" value="DISULFIDE-BOND OXIDOREDUCTASE YFCG"/>
    <property type="match status" value="1"/>
</dbReference>
<dbReference type="Gene3D" id="1.20.1050.10">
    <property type="match status" value="1"/>
</dbReference>
<dbReference type="InterPro" id="IPR036282">
    <property type="entry name" value="Glutathione-S-Trfase_C_sf"/>
</dbReference>
<proteinExistence type="inferred from homology"/>
<organism evidence="4 5">
    <name type="scientific">Rhizobium halophytocola</name>
    <dbReference type="NCBI Taxonomy" id="735519"/>
    <lineage>
        <taxon>Bacteria</taxon>
        <taxon>Pseudomonadati</taxon>
        <taxon>Pseudomonadota</taxon>
        <taxon>Alphaproteobacteria</taxon>
        <taxon>Hyphomicrobiales</taxon>
        <taxon>Rhizobiaceae</taxon>
        <taxon>Rhizobium/Agrobacterium group</taxon>
        <taxon>Rhizobium</taxon>
    </lineage>
</organism>
<comment type="similarity">
    <text evidence="1">Belongs to the GST superfamily.</text>
</comment>
<comment type="caution">
    <text evidence="4">The sequence shown here is derived from an EMBL/GenBank/DDBJ whole genome shotgun (WGS) entry which is preliminary data.</text>
</comment>
<dbReference type="PANTHER" id="PTHR44051">
    <property type="entry name" value="GLUTATHIONE S-TRANSFERASE-RELATED"/>
    <property type="match status" value="1"/>
</dbReference>
<dbReference type="Gene3D" id="3.40.30.10">
    <property type="entry name" value="Glutaredoxin"/>
    <property type="match status" value="1"/>
</dbReference>
<sequence>MLTLYYHATPNSLKVAVLLHELDLPFQIVPVDIFKGEQHRPEFLRINPNGKVPALTDGEVTVFDSHAILLHLAEKHGRFLPSEPGPRAETLSWLQFVATGLSPMSGQAIHFLHYAPEDLPYAKTRYGAELERHYRVLDTRLAGREWLAGERYSIADMALYGWAASAGYVFGDRGLADYPNVAHFMSRMNARAAVRAAQALKQEHSFKHELDDETRAALFAAHGKTAGAAA</sequence>
<accession>A0ABS4E5T8</accession>
<dbReference type="PROSITE" id="PS50405">
    <property type="entry name" value="GST_CTER"/>
    <property type="match status" value="1"/>
</dbReference>
<feature type="domain" description="GST N-terminal" evidence="2">
    <location>
        <begin position="1"/>
        <end position="80"/>
    </location>
</feature>
<dbReference type="Proteomes" id="UP000759443">
    <property type="component" value="Unassembled WGS sequence"/>
</dbReference>
<evidence type="ECO:0000313" key="5">
    <source>
        <dbReference type="Proteomes" id="UP000759443"/>
    </source>
</evidence>
<dbReference type="SFLD" id="SFLDG00358">
    <property type="entry name" value="Main_(cytGST)"/>
    <property type="match status" value="1"/>
</dbReference>
<evidence type="ECO:0000259" key="3">
    <source>
        <dbReference type="PROSITE" id="PS50405"/>
    </source>
</evidence>
<dbReference type="InterPro" id="IPR040079">
    <property type="entry name" value="Glutathione_S-Trfase"/>
</dbReference>
<feature type="domain" description="GST C-terminal" evidence="3">
    <location>
        <begin position="83"/>
        <end position="218"/>
    </location>
</feature>
<dbReference type="Pfam" id="PF02798">
    <property type="entry name" value="GST_N"/>
    <property type="match status" value="1"/>
</dbReference>
<keyword evidence="4" id="KW-0560">Oxidoreductase</keyword>
<evidence type="ECO:0000313" key="4">
    <source>
        <dbReference type="EMBL" id="MBP1853316.1"/>
    </source>
</evidence>
<gene>
    <name evidence="4" type="ORF">J2Z17_004777</name>
</gene>
<dbReference type="RefSeq" id="WP_209949006.1">
    <property type="nucleotide sequence ID" value="NZ_JAGGJU010000016.1"/>
</dbReference>
<dbReference type="CDD" id="cd03048">
    <property type="entry name" value="GST_N_Ure2p_like"/>
    <property type="match status" value="1"/>
</dbReference>
<dbReference type="GO" id="GO:0016491">
    <property type="term" value="F:oxidoreductase activity"/>
    <property type="evidence" value="ECO:0007669"/>
    <property type="project" value="UniProtKB-KW"/>
</dbReference>
<dbReference type="InterPro" id="IPR036249">
    <property type="entry name" value="Thioredoxin-like_sf"/>
</dbReference>
<evidence type="ECO:0000259" key="2">
    <source>
        <dbReference type="PROSITE" id="PS50404"/>
    </source>
</evidence>
<dbReference type="Pfam" id="PF00043">
    <property type="entry name" value="GST_C"/>
    <property type="match status" value="1"/>
</dbReference>
<dbReference type="InterPro" id="IPR010987">
    <property type="entry name" value="Glutathione-S-Trfase_C-like"/>
</dbReference>
<name>A0ABS4E5T8_9HYPH</name>
<dbReference type="SFLD" id="SFLDG01150">
    <property type="entry name" value="Main.1:_Beta-like"/>
    <property type="match status" value="1"/>
</dbReference>
<dbReference type="InterPro" id="IPR004045">
    <property type="entry name" value="Glutathione_S-Trfase_N"/>
</dbReference>
<dbReference type="SFLD" id="SFLDS00019">
    <property type="entry name" value="Glutathione_Transferase_(cytos"/>
    <property type="match status" value="1"/>
</dbReference>
<evidence type="ECO:0000256" key="1">
    <source>
        <dbReference type="RuleBase" id="RU003494"/>
    </source>
</evidence>